<keyword evidence="3" id="KW-0813">Transport</keyword>
<feature type="transmembrane region" description="Helical" evidence="8">
    <location>
        <begin position="198"/>
        <end position="218"/>
    </location>
</feature>
<keyword evidence="5 8" id="KW-0812">Transmembrane</keyword>
<keyword evidence="6 8" id="KW-1133">Transmembrane helix</keyword>
<dbReference type="CDD" id="cd06261">
    <property type="entry name" value="TM_PBP2"/>
    <property type="match status" value="1"/>
</dbReference>
<gene>
    <name evidence="10" type="ORF">GBAR_LOCUS9234</name>
</gene>
<dbReference type="Pfam" id="PF00528">
    <property type="entry name" value="BPD_transp_1"/>
    <property type="match status" value="1"/>
</dbReference>
<dbReference type="InterPro" id="IPR051789">
    <property type="entry name" value="Bact_Polyamine_Transport"/>
</dbReference>
<evidence type="ECO:0000256" key="2">
    <source>
        <dbReference type="ARBA" id="ARBA00007069"/>
    </source>
</evidence>
<comment type="caution">
    <text evidence="10">The sequence shown here is derived from an EMBL/GenBank/DDBJ whole genome shotgun (WGS) entry which is preliminary data.</text>
</comment>
<dbReference type="AlphaFoldDB" id="A0AA35RNG6"/>
<comment type="similarity">
    <text evidence="2">Belongs to the binding-protein-dependent transport system permease family. CysTW subfamily.</text>
</comment>
<dbReference type="SUPFAM" id="SSF161098">
    <property type="entry name" value="MetI-like"/>
    <property type="match status" value="1"/>
</dbReference>
<feature type="transmembrane region" description="Helical" evidence="8">
    <location>
        <begin position="62"/>
        <end position="83"/>
    </location>
</feature>
<dbReference type="EMBL" id="CASHTH010001392">
    <property type="protein sequence ID" value="CAI8014810.1"/>
    <property type="molecule type" value="Genomic_DNA"/>
</dbReference>
<evidence type="ECO:0000256" key="8">
    <source>
        <dbReference type="SAM" id="Phobius"/>
    </source>
</evidence>
<evidence type="ECO:0000313" key="11">
    <source>
        <dbReference type="Proteomes" id="UP001174909"/>
    </source>
</evidence>
<organism evidence="10 11">
    <name type="scientific">Geodia barretti</name>
    <name type="common">Barrett's horny sponge</name>
    <dbReference type="NCBI Taxonomy" id="519541"/>
    <lineage>
        <taxon>Eukaryota</taxon>
        <taxon>Metazoa</taxon>
        <taxon>Porifera</taxon>
        <taxon>Demospongiae</taxon>
        <taxon>Heteroscleromorpha</taxon>
        <taxon>Tetractinellida</taxon>
        <taxon>Astrophorina</taxon>
        <taxon>Geodiidae</taxon>
        <taxon>Geodia</taxon>
    </lineage>
</organism>
<accession>A0AA35RNG6</accession>
<dbReference type="Gene3D" id="1.10.3720.10">
    <property type="entry name" value="MetI-like"/>
    <property type="match status" value="1"/>
</dbReference>
<sequence>MKRVLEANIGLVYLFLYIPILAVVAFSFNSGEQISVWEGFTFGWYARLFEDVALWRACRNSLMVAGVATLIATVIGTAAALAIERHRFRIRTALVRTLYLPIIIPDIVLAIALLTFYVQVGIPLGLITVIIAHAVFNIAYVTIVVRARLQGYDNTLEEAARDLGANEWQTFWRITLPLIAPGIIGGALLAFTLSIDDFVITFFTAGVGYTTLSVHIYSLLKFGITPKINAISTMLLANSIVFILLFLWFQEGTTSPQKQDF</sequence>
<keyword evidence="7 8" id="KW-0472">Membrane</keyword>
<dbReference type="InterPro" id="IPR000515">
    <property type="entry name" value="MetI-like"/>
</dbReference>
<proteinExistence type="inferred from homology"/>
<feature type="transmembrane region" description="Helical" evidence="8">
    <location>
        <begin position="124"/>
        <end position="149"/>
    </location>
</feature>
<dbReference type="GO" id="GO:0005886">
    <property type="term" value="C:plasma membrane"/>
    <property type="evidence" value="ECO:0007669"/>
    <property type="project" value="UniProtKB-SubCell"/>
</dbReference>
<feature type="transmembrane region" description="Helical" evidence="8">
    <location>
        <begin position="95"/>
        <end position="118"/>
    </location>
</feature>
<feature type="domain" description="ABC transmembrane type-1" evidence="9">
    <location>
        <begin position="58"/>
        <end position="246"/>
    </location>
</feature>
<evidence type="ECO:0000256" key="1">
    <source>
        <dbReference type="ARBA" id="ARBA00004651"/>
    </source>
</evidence>
<feature type="transmembrane region" description="Helical" evidence="8">
    <location>
        <begin position="7"/>
        <end position="28"/>
    </location>
</feature>
<evidence type="ECO:0000256" key="7">
    <source>
        <dbReference type="ARBA" id="ARBA00023136"/>
    </source>
</evidence>
<evidence type="ECO:0000313" key="10">
    <source>
        <dbReference type="EMBL" id="CAI8014810.1"/>
    </source>
</evidence>
<evidence type="ECO:0000256" key="3">
    <source>
        <dbReference type="ARBA" id="ARBA00022448"/>
    </source>
</evidence>
<evidence type="ECO:0000256" key="6">
    <source>
        <dbReference type="ARBA" id="ARBA00022989"/>
    </source>
</evidence>
<dbReference type="PANTHER" id="PTHR43848">
    <property type="entry name" value="PUTRESCINE TRANSPORT SYSTEM PERMEASE PROTEIN POTI"/>
    <property type="match status" value="1"/>
</dbReference>
<dbReference type="PANTHER" id="PTHR43848:SF2">
    <property type="entry name" value="PUTRESCINE TRANSPORT SYSTEM PERMEASE PROTEIN POTI"/>
    <property type="match status" value="1"/>
</dbReference>
<feature type="transmembrane region" description="Helical" evidence="8">
    <location>
        <begin position="170"/>
        <end position="192"/>
    </location>
</feature>
<dbReference type="GO" id="GO:0055085">
    <property type="term" value="P:transmembrane transport"/>
    <property type="evidence" value="ECO:0007669"/>
    <property type="project" value="InterPro"/>
</dbReference>
<feature type="transmembrane region" description="Helical" evidence="8">
    <location>
        <begin position="230"/>
        <end position="249"/>
    </location>
</feature>
<protein>
    <submittedName>
        <fullName evidence="10">Spermidine/putrescine transport system permease protein PotC</fullName>
    </submittedName>
</protein>
<dbReference type="InterPro" id="IPR035906">
    <property type="entry name" value="MetI-like_sf"/>
</dbReference>
<name>A0AA35RNG6_GEOBA</name>
<dbReference type="PROSITE" id="PS50928">
    <property type="entry name" value="ABC_TM1"/>
    <property type="match status" value="1"/>
</dbReference>
<dbReference type="Proteomes" id="UP001174909">
    <property type="component" value="Unassembled WGS sequence"/>
</dbReference>
<evidence type="ECO:0000259" key="9">
    <source>
        <dbReference type="PROSITE" id="PS50928"/>
    </source>
</evidence>
<evidence type="ECO:0000256" key="5">
    <source>
        <dbReference type="ARBA" id="ARBA00022692"/>
    </source>
</evidence>
<evidence type="ECO:0000256" key="4">
    <source>
        <dbReference type="ARBA" id="ARBA00022475"/>
    </source>
</evidence>
<keyword evidence="11" id="KW-1185">Reference proteome</keyword>
<comment type="subcellular location">
    <subcellularLocation>
        <location evidence="1">Cell membrane</location>
        <topology evidence="1">Multi-pass membrane protein</topology>
    </subcellularLocation>
</comment>
<keyword evidence="4" id="KW-1003">Cell membrane</keyword>
<reference evidence="10" key="1">
    <citation type="submission" date="2023-03" db="EMBL/GenBank/DDBJ databases">
        <authorList>
            <person name="Steffen K."/>
            <person name="Cardenas P."/>
        </authorList>
    </citation>
    <scope>NUCLEOTIDE SEQUENCE</scope>
</reference>